<protein>
    <submittedName>
        <fullName evidence="1">Uncharacterized protein</fullName>
    </submittedName>
</protein>
<evidence type="ECO:0000313" key="1">
    <source>
        <dbReference type="EMBL" id="KAF4499427.1"/>
    </source>
</evidence>
<keyword evidence="2" id="KW-1185">Reference proteome</keyword>
<dbReference type="AlphaFoldDB" id="A0A9P5BDH2"/>
<reference evidence="1" key="1">
    <citation type="submission" date="2020-01" db="EMBL/GenBank/DDBJ databases">
        <title>Identification and distribution of gene clusters putatively required for synthesis of sphingolipid metabolism inhibitors in phylogenetically diverse species of the filamentous fungus Fusarium.</title>
        <authorList>
            <person name="Kim H.-S."/>
            <person name="Busman M."/>
            <person name="Brown D.W."/>
            <person name="Divon H."/>
            <person name="Uhlig S."/>
            <person name="Proctor R.H."/>
        </authorList>
    </citation>
    <scope>NUCLEOTIDE SEQUENCE</scope>
    <source>
        <strain evidence="1">NRRL 31653</strain>
    </source>
</reference>
<proteinExistence type="predicted"/>
<dbReference type="EMBL" id="LUFC02000257">
    <property type="protein sequence ID" value="KAF4499427.1"/>
    <property type="molecule type" value="Genomic_DNA"/>
</dbReference>
<dbReference type="Proteomes" id="UP000737391">
    <property type="component" value="Unassembled WGS sequence"/>
</dbReference>
<accession>A0A9P5BDH2</accession>
<gene>
    <name evidence="1" type="ORF">FAGAP_4385</name>
</gene>
<organism evidence="1 2">
    <name type="scientific">Fusarium agapanthi</name>
    <dbReference type="NCBI Taxonomy" id="1803897"/>
    <lineage>
        <taxon>Eukaryota</taxon>
        <taxon>Fungi</taxon>
        <taxon>Dikarya</taxon>
        <taxon>Ascomycota</taxon>
        <taxon>Pezizomycotina</taxon>
        <taxon>Sordariomycetes</taxon>
        <taxon>Hypocreomycetidae</taxon>
        <taxon>Hypocreales</taxon>
        <taxon>Nectriaceae</taxon>
        <taxon>Fusarium</taxon>
        <taxon>Fusarium fujikuroi species complex</taxon>
    </lineage>
</organism>
<sequence>MCFDVENPTKLPLLHHKWEEVFKAWWRQGRSVSDRFIDLFQPEPHFKFAAALCSSKVRTNMREVRAYFLLDFARSPTRIDTLYDEIEHQRGAWEWPDTVALGYREHSVQDHVGVLLSKLGFVFDRSRRFFDLFGDDGLKEAVREIQNLEQPAQNIGF</sequence>
<comment type="caution">
    <text evidence="1">The sequence shown here is derived from an EMBL/GenBank/DDBJ whole genome shotgun (WGS) entry which is preliminary data.</text>
</comment>
<evidence type="ECO:0000313" key="2">
    <source>
        <dbReference type="Proteomes" id="UP000737391"/>
    </source>
</evidence>
<name>A0A9P5BDH2_9HYPO</name>